<feature type="region of interest" description="Disordered" evidence="1">
    <location>
        <begin position="1"/>
        <end position="25"/>
    </location>
</feature>
<protein>
    <recommendedName>
        <fullName evidence="3">Transcription factor 25</fullName>
    </recommendedName>
</protein>
<dbReference type="InterPro" id="IPR006994">
    <property type="entry name" value="TCF25/Rqc1"/>
</dbReference>
<dbReference type="PANTHER" id="PTHR22684:SF0">
    <property type="entry name" value="RIBOSOME QUALITY CONTROL COMPLEX SUBUNIT TCF25"/>
    <property type="match status" value="1"/>
</dbReference>
<dbReference type="PANTHER" id="PTHR22684">
    <property type="entry name" value="NULP1-RELATED"/>
    <property type="match status" value="1"/>
</dbReference>
<evidence type="ECO:0000256" key="1">
    <source>
        <dbReference type="SAM" id="MobiDB-lite"/>
    </source>
</evidence>
<name>A0A0X3P430_SCHSO</name>
<feature type="region of interest" description="Disordered" evidence="1">
    <location>
        <begin position="42"/>
        <end position="88"/>
    </location>
</feature>
<dbReference type="GO" id="GO:1990112">
    <property type="term" value="C:RQC complex"/>
    <property type="evidence" value="ECO:0007669"/>
    <property type="project" value="TreeGrafter"/>
</dbReference>
<feature type="region of interest" description="Disordered" evidence="1">
    <location>
        <begin position="606"/>
        <end position="627"/>
    </location>
</feature>
<feature type="compositionally biased region" description="Basic residues" evidence="1">
    <location>
        <begin position="54"/>
        <end position="67"/>
    </location>
</feature>
<dbReference type="Pfam" id="PF04910">
    <property type="entry name" value="Tcf25"/>
    <property type="match status" value="1"/>
</dbReference>
<feature type="compositionally biased region" description="Acidic residues" evidence="1">
    <location>
        <begin position="12"/>
        <end position="23"/>
    </location>
</feature>
<organism evidence="2">
    <name type="scientific">Schistocephalus solidus</name>
    <name type="common">Tapeworm</name>
    <dbReference type="NCBI Taxonomy" id="70667"/>
    <lineage>
        <taxon>Eukaryota</taxon>
        <taxon>Metazoa</taxon>
        <taxon>Spiralia</taxon>
        <taxon>Lophotrochozoa</taxon>
        <taxon>Platyhelminthes</taxon>
        <taxon>Cestoda</taxon>
        <taxon>Eucestoda</taxon>
        <taxon>Diphyllobothriidea</taxon>
        <taxon>Diphyllobothriidae</taxon>
        <taxon>Schistocephalus</taxon>
    </lineage>
</organism>
<evidence type="ECO:0000313" key="2">
    <source>
        <dbReference type="EMBL" id="JAP46578.1"/>
    </source>
</evidence>
<gene>
    <name evidence="2" type="ORF">TR137255</name>
</gene>
<proteinExistence type="predicted"/>
<evidence type="ECO:0008006" key="3">
    <source>
        <dbReference type="Google" id="ProtNLM"/>
    </source>
</evidence>
<dbReference type="AlphaFoldDB" id="A0A0X3P430"/>
<accession>A0A0X3P430</accession>
<dbReference type="EMBL" id="GEEE01016647">
    <property type="protein sequence ID" value="JAP46578.1"/>
    <property type="molecule type" value="Transcribed_RNA"/>
</dbReference>
<reference evidence="2" key="1">
    <citation type="submission" date="2016-01" db="EMBL/GenBank/DDBJ databases">
        <title>Reference transcriptome for the parasite Schistocephalus solidus: insights into the molecular evolution of parasitism.</title>
        <authorList>
            <person name="Hebert F.O."/>
            <person name="Grambauer S."/>
            <person name="Barber I."/>
            <person name="Landry C.R."/>
            <person name="Aubin-Horth N."/>
        </authorList>
    </citation>
    <scope>NUCLEOTIDE SEQUENCE</scope>
</reference>
<sequence length="627" mass="71156">MSSRALRKLVNEVDDAQEVETEDYSVQKPSIFSMMDLVATEEPALENSVATPKLRARKPHKKKKKSTKNSEARKNVSSRSKAGSAEEDEDILLERAQIPQSPPPVTSAVNRTDVLAFNKRLLDFRAELQKHFGPATTGIPSSTVNREFRGAFGALVRAQSTWPPLVRCGLDMDYSIHQNSFVFVHTKEYARQQRAFYALQDSFDPNHMSLLLSKAPYHVDTLLQMSEYLMHSDNSEVAVDLLERALYVLQSAFHLSFNFSTGNCKLDYKIQSNRSLYIALFRYIFYIATRSCYRAALEYSKLLLLLDPQSDPLAILLAVDFFAIAAEDYEFLLNLYAEWNPSRSLHLLPNFAFSIPLVHWMQRFRPRRRAQPRSELSAEEINLMLQDALIMFPGFLPRLMKHTHVGGTNNLDKSLLFGKEVLLSESEALGRLLDVYVSQCHYYWQEPDVLAWLEVNVEAVLRLVEPVIIPGSSTSACPNVEPDPRLRMYSEKRKSCYLQAPRNVLRYLFLRELPEAPLLLPPNHGSQKIYPLDPFPPLDSINSYDPEAERHRQPAGSGGFFHALFSSLWPSTSTTDDNEDIADIHALIAELGLHMEEVQTIGEQPTQIADTEDAGPPNNLEFGGEFD</sequence>